<name>A0A1L6ZH19_BACIA</name>
<evidence type="ECO:0000313" key="1">
    <source>
        <dbReference type="EMBL" id="APT45796.1"/>
    </source>
</evidence>
<dbReference type="AlphaFoldDB" id="A0A1L6ZH19"/>
<sequence>MTKMNELETNYTELANIRDQIPRVFLDIKKRVAESEDAILRDTSLSREAQSKKLSEIRAHHFDELMKDLQGRNELYNIAADRAISGANDIILNEPDRPADAEVAEFDRSFLALKNNLLLARNTAAALEDLDKFVGQIKSPYFARRASSEFASIATSLMDRDNSSRVKLNHINSKINAFADTDEQKRARQVKETAIQLKERGISSAYSQYFDSVAKTFGPKLANYIHNPEAYLPQQD</sequence>
<organism evidence="1 2">
    <name type="scientific">Bacillus safensis</name>
    <dbReference type="NCBI Taxonomy" id="561879"/>
    <lineage>
        <taxon>Bacteria</taxon>
        <taxon>Bacillati</taxon>
        <taxon>Bacillota</taxon>
        <taxon>Bacilli</taxon>
        <taxon>Bacillales</taxon>
        <taxon>Bacillaceae</taxon>
        <taxon>Bacillus</taxon>
    </lineage>
</organism>
<dbReference type="EMBL" id="CP015607">
    <property type="protein sequence ID" value="APT45796.1"/>
    <property type="molecule type" value="Genomic_DNA"/>
</dbReference>
<accession>A0A1L6ZH19</accession>
<evidence type="ECO:0000313" key="2">
    <source>
        <dbReference type="Proteomes" id="UP000185426"/>
    </source>
</evidence>
<gene>
    <name evidence="1" type="ORF">BSA145_07715</name>
</gene>
<dbReference type="Proteomes" id="UP000185426">
    <property type="component" value="Chromosome"/>
</dbReference>
<reference evidence="1 2" key="1">
    <citation type="submission" date="2016-05" db="EMBL/GenBank/DDBJ databases">
        <title>Complete Genome and Methylome Analysis of Psychrotrophic Bacterial Isolates from Antarctic Lake Untersee.</title>
        <authorList>
            <person name="Fomenkov A."/>
            <person name="Akimov V.N."/>
            <person name="Vasilyeva L.V."/>
            <person name="Andersen D."/>
            <person name="Vincze T."/>
            <person name="Roberts R.J."/>
        </authorList>
    </citation>
    <scope>NUCLEOTIDE SEQUENCE [LARGE SCALE GENOMIC DNA]</scope>
    <source>
        <strain evidence="1 2">U14-5</strain>
    </source>
</reference>
<proteinExistence type="predicted"/>
<dbReference type="RefSeq" id="WP_075622087.1">
    <property type="nucleotide sequence ID" value="NZ_CP015607.1"/>
</dbReference>
<protein>
    <submittedName>
        <fullName evidence="1">Uncharacterized protein</fullName>
    </submittedName>
</protein>